<name>A0A6A1W8I4_9ROSI</name>
<sequence>MGYIMSIIKQKRSELIAYVLKQAFELPITMRKGSSIIISNRSSMLRGYLRFTATLVASHAAWVSPSAGSMAGQMFVRDECDQSDLDKHMQL</sequence>
<organism evidence="1 2">
    <name type="scientific">Morella rubra</name>
    <name type="common">Chinese bayberry</name>
    <dbReference type="NCBI Taxonomy" id="262757"/>
    <lineage>
        <taxon>Eukaryota</taxon>
        <taxon>Viridiplantae</taxon>
        <taxon>Streptophyta</taxon>
        <taxon>Embryophyta</taxon>
        <taxon>Tracheophyta</taxon>
        <taxon>Spermatophyta</taxon>
        <taxon>Magnoliopsida</taxon>
        <taxon>eudicotyledons</taxon>
        <taxon>Gunneridae</taxon>
        <taxon>Pentapetalae</taxon>
        <taxon>rosids</taxon>
        <taxon>fabids</taxon>
        <taxon>Fagales</taxon>
        <taxon>Myricaceae</taxon>
        <taxon>Morella</taxon>
    </lineage>
</organism>
<evidence type="ECO:0000313" key="1">
    <source>
        <dbReference type="EMBL" id="KAB1221552.1"/>
    </source>
</evidence>
<comment type="caution">
    <text evidence="1">The sequence shown here is derived from an EMBL/GenBank/DDBJ whole genome shotgun (WGS) entry which is preliminary data.</text>
</comment>
<dbReference type="Proteomes" id="UP000516437">
    <property type="component" value="Chromosome 2"/>
</dbReference>
<dbReference type="AlphaFoldDB" id="A0A6A1W8I4"/>
<gene>
    <name evidence="1" type="ORF">CJ030_MR2G000223</name>
</gene>
<evidence type="ECO:0000313" key="2">
    <source>
        <dbReference type="Proteomes" id="UP000516437"/>
    </source>
</evidence>
<keyword evidence="2" id="KW-1185">Reference proteome</keyword>
<proteinExistence type="predicted"/>
<reference evidence="1 2" key="1">
    <citation type="journal article" date="2019" name="Plant Biotechnol. J.">
        <title>The red bayberry genome and genetic basis of sex determination.</title>
        <authorList>
            <person name="Jia H.M."/>
            <person name="Jia H.J."/>
            <person name="Cai Q.L."/>
            <person name="Wang Y."/>
            <person name="Zhao H.B."/>
            <person name="Yang W.F."/>
            <person name="Wang G.Y."/>
            <person name="Li Y.H."/>
            <person name="Zhan D.L."/>
            <person name="Shen Y.T."/>
            <person name="Niu Q.F."/>
            <person name="Chang L."/>
            <person name="Qiu J."/>
            <person name="Zhao L."/>
            <person name="Xie H.B."/>
            <person name="Fu W.Y."/>
            <person name="Jin J."/>
            <person name="Li X.W."/>
            <person name="Jiao Y."/>
            <person name="Zhou C.C."/>
            <person name="Tu T."/>
            <person name="Chai C.Y."/>
            <person name="Gao J.L."/>
            <person name="Fan L.J."/>
            <person name="van de Weg E."/>
            <person name="Wang J.Y."/>
            <person name="Gao Z.S."/>
        </authorList>
    </citation>
    <scope>NUCLEOTIDE SEQUENCE [LARGE SCALE GENOMIC DNA]</scope>
    <source>
        <tissue evidence="1">Leaves</tissue>
    </source>
</reference>
<dbReference type="EMBL" id="RXIC02000020">
    <property type="protein sequence ID" value="KAB1221552.1"/>
    <property type="molecule type" value="Genomic_DNA"/>
</dbReference>
<protein>
    <submittedName>
        <fullName evidence="1">Uncharacterized protein</fullName>
    </submittedName>
</protein>
<accession>A0A6A1W8I4</accession>